<name>A0ABU6XWK2_9FABA</name>
<evidence type="ECO:0000313" key="2">
    <source>
        <dbReference type="EMBL" id="MED6200873.1"/>
    </source>
</evidence>
<evidence type="ECO:0000313" key="3">
    <source>
        <dbReference type="Proteomes" id="UP001341840"/>
    </source>
</evidence>
<evidence type="ECO:0008006" key="4">
    <source>
        <dbReference type="Google" id="ProtNLM"/>
    </source>
</evidence>
<accession>A0ABU6XWK2</accession>
<comment type="caution">
    <text evidence="2">The sequence shown here is derived from an EMBL/GenBank/DDBJ whole genome shotgun (WGS) entry which is preliminary data.</text>
</comment>
<gene>
    <name evidence="2" type="ORF">PIB30_089512</name>
</gene>
<feature type="region of interest" description="Disordered" evidence="1">
    <location>
        <begin position="140"/>
        <end position="184"/>
    </location>
</feature>
<organism evidence="2 3">
    <name type="scientific">Stylosanthes scabra</name>
    <dbReference type="NCBI Taxonomy" id="79078"/>
    <lineage>
        <taxon>Eukaryota</taxon>
        <taxon>Viridiplantae</taxon>
        <taxon>Streptophyta</taxon>
        <taxon>Embryophyta</taxon>
        <taxon>Tracheophyta</taxon>
        <taxon>Spermatophyta</taxon>
        <taxon>Magnoliopsida</taxon>
        <taxon>eudicotyledons</taxon>
        <taxon>Gunneridae</taxon>
        <taxon>Pentapetalae</taxon>
        <taxon>rosids</taxon>
        <taxon>fabids</taxon>
        <taxon>Fabales</taxon>
        <taxon>Fabaceae</taxon>
        <taxon>Papilionoideae</taxon>
        <taxon>50 kb inversion clade</taxon>
        <taxon>dalbergioids sensu lato</taxon>
        <taxon>Dalbergieae</taxon>
        <taxon>Pterocarpus clade</taxon>
        <taxon>Stylosanthes</taxon>
    </lineage>
</organism>
<feature type="compositionally biased region" description="Basic and acidic residues" evidence="1">
    <location>
        <begin position="156"/>
        <end position="178"/>
    </location>
</feature>
<dbReference type="EMBL" id="JASCZI010213126">
    <property type="protein sequence ID" value="MED6200873.1"/>
    <property type="molecule type" value="Genomic_DNA"/>
</dbReference>
<sequence length="184" mass="21398">MRENDMEEFPRRLILRRWCKDAKCHERAAQEPCADPERAFRMRYGFLWSACMSICFMVAQELNLFDKAWKDLARMARELEELFPWMQQWRSGRKRNIDCDILDPKIVSSKGAPKARGKGQPLRRCKRCNGIGHDRRNCTVTDKGGEEGISDEECGEEHNVRDRATKGIDKPTSSEREVSSIMLS</sequence>
<evidence type="ECO:0000256" key="1">
    <source>
        <dbReference type="SAM" id="MobiDB-lite"/>
    </source>
</evidence>
<proteinExistence type="predicted"/>
<reference evidence="2 3" key="1">
    <citation type="journal article" date="2023" name="Plants (Basel)">
        <title>Bridging the Gap: Combining Genomics and Transcriptomics Approaches to Understand Stylosanthes scabra, an Orphan Legume from the Brazilian Caatinga.</title>
        <authorList>
            <person name="Ferreira-Neto J.R.C."/>
            <person name="da Silva M.D."/>
            <person name="Binneck E."/>
            <person name="de Melo N.F."/>
            <person name="da Silva R.H."/>
            <person name="de Melo A.L.T.M."/>
            <person name="Pandolfi V."/>
            <person name="Bustamante F.O."/>
            <person name="Brasileiro-Vidal A.C."/>
            <person name="Benko-Iseppon A.M."/>
        </authorList>
    </citation>
    <scope>NUCLEOTIDE SEQUENCE [LARGE SCALE GENOMIC DNA]</scope>
    <source>
        <tissue evidence="2">Leaves</tissue>
    </source>
</reference>
<protein>
    <recommendedName>
        <fullName evidence="4">CCHC-type domain-containing protein</fullName>
    </recommendedName>
</protein>
<keyword evidence="3" id="KW-1185">Reference proteome</keyword>
<dbReference type="Proteomes" id="UP001341840">
    <property type="component" value="Unassembled WGS sequence"/>
</dbReference>